<accession>A0ABW5BIT6</accession>
<dbReference type="SUPFAM" id="SSF55785">
    <property type="entry name" value="PYP-like sensor domain (PAS domain)"/>
    <property type="match status" value="1"/>
</dbReference>
<organism evidence="9 10">
    <name type="scientific">Kiloniella antarctica</name>
    <dbReference type="NCBI Taxonomy" id="1550907"/>
    <lineage>
        <taxon>Bacteria</taxon>
        <taxon>Pseudomonadati</taxon>
        <taxon>Pseudomonadota</taxon>
        <taxon>Alphaproteobacteria</taxon>
        <taxon>Rhodospirillales</taxon>
        <taxon>Kiloniellaceae</taxon>
        <taxon>Kiloniella</taxon>
    </lineage>
</organism>
<dbReference type="InterPro" id="IPR004358">
    <property type="entry name" value="Sig_transdc_His_kin-like_C"/>
</dbReference>
<dbReference type="Gene3D" id="1.10.287.130">
    <property type="match status" value="1"/>
</dbReference>
<dbReference type="InterPro" id="IPR029016">
    <property type="entry name" value="GAF-like_dom_sf"/>
</dbReference>
<keyword evidence="4" id="KW-0808">Transferase</keyword>
<dbReference type="CDD" id="cd00130">
    <property type="entry name" value="PAS"/>
    <property type="match status" value="1"/>
</dbReference>
<dbReference type="Pfam" id="PF13426">
    <property type="entry name" value="PAS_9"/>
    <property type="match status" value="1"/>
</dbReference>
<dbReference type="InterPro" id="IPR003018">
    <property type="entry name" value="GAF"/>
</dbReference>
<protein>
    <recommendedName>
        <fullName evidence="2">histidine kinase</fullName>
        <ecNumber evidence="2">2.7.13.3</ecNumber>
    </recommendedName>
</protein>
<keyword evidence="10" id="KW-1185">Reference proteome</keyword>
<evidence type="ECO:0000259" key="7">
    <source>
        <dbReference type="PROSITE" id="PS50109"/>
    </source>
</evidence>
<evidence type="ECO:0000313" key="10">
    <source>
        <dbReference type="Proteomes" id="UP001597294"/>
    </source>
</evidence>
<sequence length="542" mass="60834">MDEPPIFDDFIDGPTRELLRLVNNHALVYILSDDGIIEYSNQKLSDLCGYSIEELKGSSVRKLRSTHHPDSFYEDMWKRLREGETWTGELCCTGRSGAYYWEELSISPLLLKGKTEQYYLGVSTDISLLKNREQTMAAYNEMLINITKGVSLKDNFDRLIHNVEAIFPYMTCSIMLLENGKYLRNISGPNIPQAYANAVDGLEIGENIGSCGAAAKTQELVVVEDLYNHPNWAPYLDIIRQTDYHACWSHPIVSSSGVTYGTFAIYYKTTRGPTKLELNHIQSLAFSCRGAFESHNARRELVEQKNRAEAANHAKNQFLANMSHELRTPLNAVLGFSEILERELFGPIGTLKYKEYAADIQTSANFLLEIIGDILDISLVEAGKISPEPEKLPVSKLMGCCVQLVKSKANEKQVFYQVVEPTEDYYIFADKQHVKQILTNLLINAIKFTPADGEIIFYTEITKNKFIDFVIKDNGIGISKENLDKVFEPFSQVEDSMTRSHEGVGLGLSLAKRLASAQGGELRLESVLGQGTTVYVSLPLVS</sequence>
<evidence type="ECO:0000313" key="9">
    <source>
        <dbReference type="EMBL" id="MFD2206022.1"/>
    </source>
</evidence>
<dbReference type="SUPFAM" id="SSF47384">
    <property type="entry name" value="Homodimeric domain of signal transducing histidine kinase"/>
    <property type="match status" value="1"/>
</dbReference>
<dbReference type="Gene3D" id="3.30.450.40">
    <property type="match status" value="1"/>
</dbReference>
<dbReference type="Pfam" id="PF02518">
    <property type="entry name" value="HATPase_c"/>
    <property type="match status" value="1"/>
</dbReference>
<dbReference type="Gene3D" id="3.30.450.20">
    <property type="entry name" value="PAS domain"/>
    <property type="match status" value="1"/>
</dbReference>
<evidence type="ECO:0000256" key="1">
    <source>
        <dbReference type="ARBA" id="ARBA00000085"/>
    </source>
</evidence>
<dbReference type="SUPFAM" id="SSF55781">
    <property type="entry name" value="GAF domain-like"/>
    <property type="match status" value="1"/>
</dbReference>
<evidence type="ECO:0000256" key="2">
    <source>
        <dbReference type="ARBA" id="ARBA00012438"/>
    </source>
</evidence>
<dbReference type="InterPro" id="IPR036890">
    <property type="entry name" value="HATPase_C_sf"/>
</dbReference>
<dbReference type="SMART" id="SM00387">
    <property type="entry name" value="HATPase_c"/>
    <property type="match status" value="1"/>
</dbReference>
<comment type="catalytic activity">
    <reaction evidence="1">
        <text>ATP + protein L-histidine = ADP + protein N-phospho-L-histidine.</text>
        <dbReference type="EC" id="2.7.13.3"/>
    </reaction>
</comment>
<dbReference type="NCBIfam" id="TIGR00229">
    <property type="entry name" value="sensory_box"/>
    <property type="match status" value="1"/>
</dbReference>
<dbReference type="InterPro" id="IPR035965">
    <property type="entry name" value="PAS-like_dom_sf"/>
</dbReference>
<dbReference type="Pfam" id="PF00512">
    <property type="entry name" value="HisKA"/>
    <property type="match status" value="1"/>
</dbReference>
<dbReference type="PROSITE" id="PS50109">
    <property type="entry name" value="HIS_KIN"/>
    <property type="match status" value="1"/>
</dbReference>
<dbReference type="InterPro" id="IPR005467">
    <property type="entry name" value="His_kinase_dom"/>
</dbReference>
<dbReference type="Proteomes" id="UP001597294">
    <property type="component" value="Unassembled WGS sequence"/>
</dbReference>
<feature type="domain" description="PAS" evidence="8">
    <location>
        <begin position="28"/>
        <end position="71"/>
    </location>
</feature>
<dbReference type="PROSITE" id="PS50112">
    <property type="entry name" value="PAS"/>
    <property type="match status" value="1"/>
</dbReference>
<dbReference type="EC" id="2.7.13.3" evidence="2"/>
<dbReference type="PRINTS" id="PR00344">
    <property type="entry name" value="BCTRLSENSOR"/>
</dbReference>
<keyword evidence="9" id="KW-0547">Nucleotide-binding</keyword>
<keyword evidence="3" id="KW-0597">Phosphoprotein</keyword>
<dbReference type="CDD" id="cd16922">
    <property type="entry name" value="HATPase_EvgS-ArcB-TorS-like"/>
    <property type="match status" value="1"/>
</dbReference>
<evidence type="ECO:0000259" key="8">
    <source>
        <dbReference type="PROSITE" id="PS50112"/>
    </source>
</evidence>
<dbReference type="CDD" id="cd00082">
    <property type="entry name" value="HisKA"/>
    <property type="match status" value="1"/>
</dbReference>
<dbReference type="Gene3D" id="3.30.565.10">
    <property type="entry name" value="Histidine kinase-like ATPase, C-terminal domain"/>
    <property type="match status" value="1"/>
</dbReference>
<dbReference type="SUPFAM" id="SSF55874">
    <property type="entry name" value="ATPase domain of HSP90 chaperone/DNA topoisomerase II/histidine kinase"/>
    <property type="match status" value="1"/>
</dbReference>
<evidence type="ECO:0000256" key="5">
    <source>
        <dbReference type="ARBA" id="ARBA00022777"/>
    </source>
</evidence>
<gene>
    <name evidence="9" type="ORF">ACFSKO_10380</name>
</gene>
<dbReference type="PANTHER" id="PTHR43711:SF1">
    <property type="entry name" value="HISTIDINE KINASE 1"/>
    <property type="match status" value="1"/>
</dbReference>
<dbReference type="InterPro" id="IPR000014">
    <property type="entry name" value="PAS"/>
</dbReference>
<dbReference type="SMART" id="SM00388">
    <property type="entry name" value="HisKA"/>
    <property type="match status" value="1"/>
</dbReference>
<dbReference type="InterPro" id="IPR003594">
    <property type="entry name" value="HATPase_dom"/>
</dbReference>
<keyword evidence="5" id="KW-0418">Kinase</keyword>
<name>A0ABW5BIT6_9PROT</name>
<dbReference type="Pfam" id="PF01590">
    <property type="entry name" value="GAF"/>
    <property type="match status" value="1"/>
</dbReference>
<dbReference type="PANTHER" id="PTHR43711">
    <property type="entry name" value="TWO-COMPONENT HISTIDINE KINASE"/>
    <property type="match status" value="1"/>
</dbReference>
<dbReference type="InterPro" id="IPR003661">
    <property type="entry name" value="HisK_dim/P_dom"/>
</dbReference>
<reference evidence="10" key="1">
    <citation type="journal article" date="2019" name="Int. J. Syst. Evol. Microbiol.">
        <title>The Global Catalogue of Microorganisms (GCM) 10K type strain sequencing project: providing services to taxonomists for standard genome sequencing and annotation.</title>
        <authorList>
            <consortium name="The Broad Institute Genomics Platform"/>
            <consortium name="The Broad Institute Genome Sequencing Center for Infectious Disease"/>
            <person name="Wu L."/>
            <person name="Ma J."/>
        </authorList>
    </citation>
    <scope>NUCLEOTIDE SEQUENCE [LARGE SCALE GENOMIC DNA]</scope>
    <source>
        <strain evidence="10">CGMCC 4.7192</strain>
    </source>
</reference>
<proteinExistence type="predicted"/>
<dbReference type="EMBL" id="JBHUII010000004">
    <property type="protein sequence ID" value="MFD2206022.1"/>
    <property type="molecule type" value="Genomic_DNA"/>
</dbReference>
<keyword evidence="6" id="KW-0902">Two-component regulatory system</keyword>
<feature type="domain" description="Histidine kinase" evidence="7">
    <location>
        <begin position="321"/>
        <end position="542"/>
    </location>
</feature>
<evidence type="ECO:0000256" key="3">
    <source>
        <dbReference type="ARBA" id="ARBA00022553"/>
    </source>
</evidence>
<comment type="caution">
    <text evidence="9">The sequence shown here is derived from an EMBL/GenBank/DDBJ whole genome shotgun (WGS) entry which is preliminary data.</text>
</comment>
<evidence type="ECO:0000256" key="6">
    <source>
        <dbReference type="ARBA" id="ARBA00023012"/>
    </source>
</evidence>
<keyword evidence="9" id="KW-0067">ATP-binding</keyword>
<dbReference type="GO" id="GO:0005524">
    <property type="term" value="F:ATP binding"/>
    <property type="evidence" value="ECO:0007669"/>
    <property type="project" value="UniProtKB-KW"/>
</dbReference>
<evidence type="ECO:0000256" key="4">
    <source>
        <dbReference type="ARBA" id="ARBA00022679"/>
    </source>
</evidence>
<dbReference type="InterPro" id="IPR050736">
    <property type="entry name" value="Sensor_HK_Regulatory"/>
</dbReference>
<dbReference type="RefSeq" id="WP_380251199.1">
    <property type="nucleotide sequence ID" value="NZ_JBHUII010000004.1"/>
</dbReference>
<dbReference type="InterPro" id="IPR036097">
    <property type="entry name" value="HisK_dim/P_sf"/>
</dbReference>